<accession>A0ABU4VNT1</accession>
<gene>
    <name evidence="2" type="ORF">SK069_18055</name>
</gene>
<evidence type="ECO:0000313" key="2">
    <source>
        <dbReference type="EMBL" id="MDX8153508.1"/>
    </source>
</evidence>
<keyword evidence="1" id="KW-1133">Transmembrane helix</keyword>
<protein>
    <submittedName>
        <fullName evidence="2">Prepilin-type N-terminal cleavage/methylation domain-containing protein</fullName>
    </submittedName>
</protein>
<dbReference type="EMBL" id="JAXAVX010000015">
    <property type="protein sequence ID" value="MDX8153508.1"/>
    <property type="molecule type" value="Genomic_DNA"/>
</dbReference>
<feature type="transmembrane region" description="Helical" evidence="1">
    <location>
        <begin position="12"/>
        <end position="38"/>
    </location>
</feature>
<dbReference type="RefSeq" id="WP_319955657.1">
    <property type="nucleotide sequence ID" value="NZ_JAXAVX010000015.1"/>
</dbReference>
<reference evidence="2 3" key="1">
    <citation type="submission" date="2023-11" db="EMBL/GenBank/DDBJ databases">
        <authorList>
            <person name="Xu M."/>
            <person name="Jiang T."/>
        </authorList>
    </citation>
    <scope>NUCLEOTIDE SEQUENCE [LARGE SCALE GENOMIC DNA]</scope>
    <source>
        <strain evidence="2 3">SD</strain>
    </source>
</reference>
<dbReference type="Proteomes" id="UP001277761">
    <property type="component" value="Unassembled WGS sequence"/>
</dbReference>
<evidence type="ECO:0000313" key="3">
    <source>
        <dbReference type="Proteomes" id="UP001277761"/>
    </source>
</evidence>
<keyword evidence="1" id="KW-0812">Transmembrane</keyword>
<dbReference type="PROSITE" id="PS00409">
    <property type="entry name" value="PROKAR_NTER_METHYL"/>
    <property type="match status" value="1"/>
</dbReference>
<proteinExistence type="predicted"/>
<keyword evidence="3" id="KW-1185">Reference proteome</keyword>
<dbReference type="InterPro" id="IPR012902">
    <property type="entry name" value="N_methyl_site"/>
</dbReference>
<organism evidence="2 3">
    <name type="scientific">Patulibacter brassicae</name>
    <dbReference type="NCBI Taxonomy" id="1705717"/>
    <lineage>
        <taxon>Bacteria</taxon>
        <taxon>Bacillati</taxon>
        <taxon>Actinomycetota</taxon>
        <taxon>Thermoleophilia</taxon>
        <taxon>Solirubrobacterales</taxon>
        <taxon>Patulibacteraceae</taxon>
        <taxon>Patulibacter</taxon>
    </lineage>
</organism>
<name>A0ABU4VNT1_9ACTN</name>
<keyword evidence="1" id="KW-0472">Membrane</keyword>
<dbReference type="Pfam" id="PF07963">
    <property type="entry name" value="N_methyl"/>
    <property type="match status" value="1"/>
</dbReference>
<sequence>MEDRRASGRAASAGFTLVEVLVASTLLLVGVLALLPLLEGGMRTTSENLRRDTANAVAREVVERAQSLRYDVLRNDLTDVSATAPRTPADRLWASMDPGAPASRAPVIQGTSTPIASATEPWRTTAEWRLTRGDTTFTVTYRACTRSAASNHVQLLGPYDCDRTATTPPAGTQTSGTCSLALMNPNALQQVTDPDDVVAQVQLLNLLGVQACVTGTLGALNLSALVAPLCTVLGDAGYALNTVQGLLRGALGALGSDIALSVCPKPDGTAGPGFADDLASSTAVVTTVSWTAPGASSPTRVVERALIRRSGT</sequence>
<comment type="caution">
    <text evidence="2">The sequence shown here is derived from an EMBL/GenBank/DDBJ whole genome shotgun (WGS) entry which is preliminary data.</text>
</comment>
<evidence type="ECO:0000256" key="1">
    <source>
        <dbReference type="SAM" id="Phobius"/>
    </source>
</evidence>